<proteinExistence type="predicted"/>
<dbReference type="EMBL" id="KQ258503">
    <property type="protein sequence ID" value="KOM29515.1"/>
    <property type="molecule type" value="Genomic_DNA"/>
</dbReference>
<dbReference type="Proteomes" id="UP000053144">
    <property type="component" value="Unassembled WGS sequence"/>
</dbReference>
<evidence type="ECO:0000313" key="1">
    <source>
        <dbReference type="EMBL" id="KOM29515.1"/>
    </source>
</evidence>
<gene>
    <name evidence="1" type="ORF">LR48_Vigan715s000500</name>
</gene>
<dbReference type="Gramene" id="KOM29515">
    <property type="protein sequence ID" value="KOM29515"/>
    <property type="gene ID" value="LR48_Vigan715s000500"/>
</dbReference>
<reference evidence="2" key="1">
    <citation type="journal article" date="2015" name="Proc. Natl. Acad. Sci. U.S.A.">
        <title>Genome sequencing of adzuki bean (Vigna angularis) provides insight into high starch and low fat accumulation and domestication.</title>
        <authorList>
            <person name="Yang K."/>
            <person name="Tian Z."/>
            <person name="Chen C."/>
            <person name="Luo L."/>
            <person name="Zhao B."/>
            <person name="Wang Z."/>
            <person name="Yu L."/>
            <person name="Li Y."/>
            <person name="Sun Y."/>
            <person name="Li W."/>
            <person name="Chen Y."/>
            <person name="Li Y."/>
            <person name="Zhang Y."/>
            <person name="Ai D."/>
            <person name="Zhao J."/>
            <person name="Shang C."/>
            <person name="Ma Y."/>
            <person name="Wu B."/>
            <person name="Wang M."/>
            <person name="Gao L."/>
            <person name="Sun D."/>
            <person name="Zhang P."/>
            <person name="Guo F."/>
            <person name="Wang W."/>
            <person name="Li Y."/>
            <person name="Wang J."/>
            <person name="Varshney R.K."/>
            <person name="Wang J."/>
            <person name="Ling H.Q."/>
            <person name="Wan P."/>
        </authorList>
    </citation>
    <scope>NUCLEOTIDE SEQUENCE</scope>
    <source>
        <strain evidence="2">cv. Jingnong 6</strain>
    </source>
</reference>
<dbReference type="AlphaFoldDB" id="A0A0L9TFZ2"/>
<evidence type="ECO:0000313" key="2">
    <source>
        <dbReference type="Proteomes" id="UP000053144"/>
    </source>
</evidence>
<sequence>MSWLSNRIRAHLLAKFTRPQKQPIHDTIIHEDDDMAEVEDDDKITQVEVVINDNVVDRKEVGDKIIKEGEVTRRNVNMTNLDKHHLVFHPQ</sequence>
<organism evidence="1 2">
    <name type="scientific">Phaseolus angularis</name>
    <name type="common">Azuki bean</name>
    <name type="synonym">Vigna angularis</name>
    <dbReference type="NCBI Taxonomy" id="3914"/>
    <lineage>
        <taxon>Eukaryota</taxon>
        <taxon>Viridiplantae</taxon>
        <taxon>Streptophyta</taxon>
        <taxon>Embryophyta</taxon>
        <taxon>Tracheophyta</taxon>
        <taxon>Spermatophyta</taxon>
        <taxon>Magnoliopsida</taxon>
        <taxon>eudicotyledons</taxon>
        <taxon>Gunneridae</taxon>
        <taxon>Pentapetalae</taxon>
        <taxon>rosids</taxon>
        <taxon>fabids</taxon>
        <taxon>Fabales</taxon>
        <taxon>Fabaceae</taxon>
        <taxon>Papilionoideae</taxon>
        <taxon>50 kb inversion clade</taxon>
        <taxon>NPAAA clade</taxon>
        <taxon>indigoferoid/millettioid clade</taxon>
        <taxon>Phaseoleae</taxon>
        <taxon>Vigna</taxon>
    </lineage>
</organism>
<accession>A0A0L9TFZ2</accession>
<protein>
    <submittedName>
        <fullName evidence="1">Uncharacterized protein</fullName>
    </submittedName>
</protein>
<name>A0A0L9TFZ2_PHAAN</name>